<dbReference type="Proteomes" id="UP000285604">
    <property type="component" value="Unassembled WGS sequence"/>
</dbReference>
<reference evidence="3 4" key="1">
    <citation type="submission" date="2018-08" db="EMBL/GenBank/DDBJ databases">
        <title>A genome reference for cultivated species of the human gut microbiota.</title>
        <authorList>
            <person name="Zou Y."/>
            <person name="Xue W."/>
            <person name="Luo G."/>
        </authorList>
    </citation>
    <scope>NUCLEOTIDE SEQUENCE [LARGE SCALE GENOMIC DNA]</scope>
    <source>
        <strain evidence="3 4">OF03-3</strain>
    </source>
</reference>
<gene>
    <name evidence="3" type="ORF">DXA63_17305</name>
</gene>
<feature type="region of interest" description="Disordered" evidence="2">
    <location>
        <begin position="60"/>
        <end position="106"/>
    </location>
</feature>
<accession>A0AA92ULK3</accession>
<dbReference type="EMBL" id="QSCI01000240">
    <property type="protein sequence ID" value="RGX83732.1"/>
    <property type="molecule type" value="Genomic_DNA"/>
</dbReference>
<evidence type="ECO:0000256" key="1">
    <source>
        <dbReference type="SAM" id="Coils"/>
    </source>
</evidence>
<dbReference type="AlphaFoldDB" id="A0AA92ULK3"/>
<protein>
    <recommendedName>
        <fullName evidence="5">Transposase</fullName>
    </recommendedName>
</protein>
<evidence type="ECO:0000256" key="2">
    <source>
        <dbReference type="SAM" id="MobiDB-lite"/>
    </source>
</evidence>
<organism evidence="3 4">
    <name type="scientific">Segatella copri</name>
    <dbReference type="NCBI Taxonomy" id="165179"/>
    <lineage>
        <taxon>Bacteria</taxon>
        <taxon>Pseudomonadati</taxon>
        <taxon>Bacteroidota</taxon>
        <taxon>Bacteroidia</taxon>
        <taxon>Bacteroidales</taxon>
        <taxon>Prevotellaceae</taxon>
        <taxon>Segatella</taxon>
    </lineage>
</organism>
<proteinExistence type="predicted"/>
<comment type="caution">
    <text evidence="3">The sequence shown here is derived from an EMBL/GenBank/DDBJ whole genome shotgun (WGS) entry which is preliminary data.</text>
</comment>
<keyword evidence="1" id="KW-0175">Coiled coil</keyword>
<feature type="compositionally biased region" description="Basic and acidic residues" evidence="2">
    <location>
        <begin position="83"/>
        <end position="94"/>
    </location>
</feature>
<feature type="coiled-coil region" evidence="1">
    <location>
        <begin position="7"/>
        <end position="55"/>
    </location>
</feature>
<evidence type="ECO:0000313" key="3">
    <source>
        <dbReference type="EMBL" id="RGX83732.1"/>
    </source>
</evidence>
<evidence type="ECO:0000313" key="4">
    <source>
        <dbReference type="Proteomes" id="UP000285604"/>
    </source>
</evidence>
<sequence>MKKDEIIELLKEQLKVANDTVSSLTTQVNELIERIKSLEELLVQKGIAIDKANRQNKALGKLVSGKKSERQEKNPQASMTQEEFDKKKTEQAEKRKARKNNGARRDMHYEMKEVHVTIDPVMDAEFLKTLRLFGTRTCIRYSMEPIKFIKTVYHINTYTDGSIMYPG</sequence>
<evidence type="ECO:0008006" key="5">
    <source>
        <dbReference type="Google" id="ProtNLM"/>
    </source>
</evidence>
<name>A0AA92ULK3_9BACT</name>
<feature type="non-terminal residue" evidence="3">
    <location>
        <position position="167"/>
    </location>
</feature>